<dbReference type="SUPFAM" id="SSF52833">
    <property type="entry name" value="Thioredoxin-like"/>
    <property type="match status" value="1"/>
</dbReference>
<dbReference type="AlphaFoldDB" id="B8D3S3"/>
<dbReference type="Proteomes" id="UP000006903">
    <property type="component" value="Chromosome"/>
</dbReference>
<dbReference type="eggNOG" id="arCOG06075">
    <property type="taxonomic scope" value="Archaea"/>
</dbReference>
<sequence length="181" mass="20640">MSDDREILELLKKLLSKPERKIEGRVGLEVESIGPESPHGVYVFNHSSGKWILRQIEGDYFKPWEDGLYVIYFDNTKCPACRGYDAYWYPFVKLFGSAFKNSHYVVILCDWFTRECDSSIAKGSFEYYDIHASPTTLLLYVENNGVKASKRLEGSKRIDELVNEVSNFIKSVKGSQVSGSG</sequence>
<organism evidence="1 2">
    <name type="scientific">Desulfurococcus amylolyticus (strain DSM 18924 / JCM 16383 / VKM B-2413 / 1221n)</name>
    <name type="common">Desulfurococcus kamchatkensis</name>
    <dbReference type="NCBI Taxonomy" id="490899"/>
    <lineage>
        <taxon>Archaea</taxon>
        <taxon>Thermoproteota</taxon>
        <taxon>Thermoprotei</taxon>
        <taxon>Desulfurococcales</taxon>
        <taxon>Desulfurococcaceae</taxon>
        <taxon>Desulfurococcus</taxon>
    </lineage>
</organism>
<dbReference type="InterPro" id="IPR036249">
    <property type="entry name" value="Thioredoxin-like_sf"/>
</dbReference>
<protein>
    <recommendedName>
        <fullName evidence="3">Thioredoxin domain-containing protein</fullName>
    </recommendedName>
</protein>
<dbReference type="GeneID" id="7170670"/>
<dbReference type="Gene3D" id="3.40.30.10">
    <property type="entry name" value="Glutaredoxin"/>
    <property type="match status" value="1"/>
</dbReference>
<dbReference type="KEGG" id="dka:DKAM_0428"/>
<evidence type="ECO:0000313" key="2">
    <source>
        <dbReference type="Proteomes" id="UP000006903"/>
    </source>
</evidence>
<proteinExistence type="predicted"/>
<gene>
    <name evidence="1" type="ordered locus">DKAM_0428</name>
</gene>
<evidence type="ECO:0008006" key="3">
    <source>
        <dbReference type="Google" id="ProtNLM"/>
    </source>
</evidence>
<dbReference type="STRING" id="490899.DKAM_0428"/>
<accession>B8D3S3</accession>
<dbReference type="RefSeq" id="WP_012608096.1">
    <property type="nucleotide sequence ID" value="NC_011766.1"/>
</dbReference>
<reference evidence="1 2" key="1">
    <citation type="journal article" date="2009" name="J. Bacteriol.">
        <title>Complete genome sequence of the anaerobic, protein-degrading hyperthermophilic crenarchaeon Desulfurococcus kamchatkensis.</title>
        <authorList>
            <person name="Ravin N.V."/>
            <person name="Mardanov A.V."/>
            <person name="Beletsky A.V."/>
            <person name="Kublanov I.V."/>
            <person name="Kolganova T.V."/>
            <person name="Lebedinsky A.V."/>
            <person name="Chernyh N.A."/>
            <person name="Bonch-Osmolovskaya E.A."/>
            <person name="Skryabin K.G."/>
        </authorList>
    </citation>
    <scope>NUCLEOTIDE SEQUENCE [LARGE SCALE GENOMIC DNA]</scope>
    <source>
        <strain evidence="2">DSM 18924 / JCM 16383 / VKM B-2413 / 1221n</strain>
    </source>
</reference>
<dbReference type="HOGENOM" id="CLU_125813_0_0_2"/>
<dbReference type="EMBL" id="CP001140">
    <property type="protein sequence ID" value="ACL10754.1"/>
    <property type="molecule type" value="Genomic_DNA"/>
</dbReference>
<evidence type="ECO:0000313" key="1">
    <source>
        <dbReference type="EMBL" id="ACL10754.1"/>
    </source>
</evidence>
<name>B8D3S3_DESA1</name>